<gene>
    <name evidence="1" type="ORF">BJ991_000057</name>
</gene>
<evidence type="ECO:0000313" key="2">
    <source>
        <dbReference type="Proteomes" id="UP000576969"/>
    </source>
</evidence>
<dbReference type="AlphaFoldDB" id="A0A7Y9GKD4"/>
<name>A0A7Y9GKD4_9MICO</name>
<evidence type="ECO:0000313" key="1">
    <source>
        <dbReference type="EMBL" id="NYE18029.1"/>
    </source>
</evidence>
<dbReference type="Proteomes" id="UP000576969">
    <property type="component" value="Unassembled WGS sequence"/>
</dbReference>
<dbReference type="RefSeq" id="WP_179486476.1">
    <property type="nucleotide sequence ID" value="NZ_JACCBV010000001.1"/>
</dbReference>
<accession>A0A7Y9GKD4</accession>
<organism evidence="1 2">
    <name type="scientific">Microbacterium immunditiarum</name>
    <dbReference type="NCBI Taxonomy" id="337480"/>
    <lineage>
        <taxon>Bacteria</taxon>
        <taxon>Bacillati</taxon>
        <taxon>Actinomycetota</taxon>
        <taxon>Actinomycetes</taxon>
        <taxon>Micrococcales</taxon>
        <taxon>Microbacteriaceae</taxon>
        <taxon>Microbacterium</taxon>
    </lineage>
</organism>
<dbReference type="EMBL" id="JACCBV010000001">
    <property type="protein sequence ID" value="NYE18029.1"/>
    <property type="molecule type" value="Genomic_DNA"/>
</dbReference>
<reference evidence="1 2" key="1">
    <citation type="submission" date="2020-07" db="EMBL/GenBank/DDBJ databases">
        <title>Sequencing the genomes of 1000 actinobacteria strains.</title>
        <authorList>
            <person name="Klenk H.-P."/>
        </authorList>
    </citation>
    <scope>NUCLEOTIDE SEQUENCE [LARGE SCALE GENOMIC DNA]</scope>
    <source>
        <strain evidence="1 2">DSM 24662</strain>
    </source>
</reference>
<proteinExistence type="predicted"/>
<keyword evidence="2" id="KW-1185">Reference proteome</keyword>
<protein>
    <submittedName>
        <fullName evidence="1">Uncharacterized protein</fullName>
    </submittedName>
</protein>
<sequence length="75" mass="8453">MVSMRVVYVTIPGRVFTLTGDDAILFEANVDRYRPFRFTVPGDREPTLINFAGLRVHRRNVTLVDDAEEASSAPI</sequence>
<comment type="caution">
    <text evidence="1">The sequence shown here is derived from an EMBL/GenBank/DDBJ whole genome shotgun (WGS) entry which is preliminary data.</text>
</comment>